<dbReference type="RefSeq" id="WP_119112525.1">
    <property type="nucleotide sequence ID" value="NZ_CBCSEO010000002.1"/>
</dbReference>
<dbReference type="OrthoDB" id="2942695at2"/>
<evidence type="ECO:0000313" key="1">
    <source>
        <dbReference type="EMBL" id="RID85672.1"/>
    </source>
</evidence>
<sequence>MMNLLKYLFTLLSQAQKPVYFEQAPEKDSITLAPPKFPYIVFKLPDSLNVENDRQDYSLIIDIWDNRTDTTALENLTSQVDKLLYRLRVTDMNQFLMFERENRLMIPDEDTSIKRRQLQYTVKQYER</sequence>
<reference evidence="1 2" key="1">
    <citation type="submission" date="2018-08" db="EMBL/GenBank/DDBJ databases">
        <title>Bacillus jemisoniae sp. nov., Bacillus chryseoplanitiae sp. nov., Bacillus resnikiae sp. nov., and Bacillus frankliniae sp. nov., isolated from Viking spacecraft and associated surfaces.</title>
        <authorList>
            <person name="Seuylemezian A."/>
            <person name="Vaishampayan P."/>
        </authorList>
    </citation>
    <scope>NUCLEOTIDE SEQUENCE [LARGE SCALE GENOMIC DNA]</scope>
    <source>
        <strain evidence="1 2">JJ-247</strain>
    </source>
</reference>
<organism evidence="1 2">
    <name type="scientific">Mesobacillus zeae</name>
    <dbReference type="NCBI Taxonomy" id="1917180"/>
    <lineage>
        <taxon>Bacteria</taxon>
        <taxon>Bacillati</taxon>
        <taxon>Bacillota</taxon>
        <taxon>Bacilli</taxon>
        <taxon>Bacillales</taxon>
        <taxon>Bacillaceae</taxon>
        <taxon>Mesobacillus</taxon>
    </lineage>
</organism>
<comment type="caution">
    <text evidence="1">The sequence shown here is derived from an EMBL/GenBank/DDBJ whole genome shotgun (WGS) entry which is preliminary data.</text>
</comment>
<dbReference type="Gene3D" id="3.30.2000.30">
    <property type="match status" value="1"/>
</dbReference>
<proteinExistence type="predicted"/>
<dbReference type="InterPro" id="IPR053745">
    <property type="entry name" value="Viral_Tail_Comp_sf"/>
</dbReference>
<dbReference type="AlphaFoldDB" id="A0A398B760"/>
<name>A0A398B760_9BACI</name>
<evidence type="ECO:0008006" key="3">
    <source>
        <dbReference type="Google" id="ProtNLM"/>
    </source>
</evidence>
<accession>A0A398B760</accession>
<keyword evidence="2" id="KW-1185">Reference proteome</keyword>
<dbReference type="EMBL" id="QWVT01000015">
    <property type="protein sequence ID" value="RID85672.1"/>
    <property type="molecule type" value="Genomic_DNA"/>
</dbReference>
<gene>
    <name evidence="1" type="ORF">D1970_08950</name>
</gene>
<dbReference type="Proteomes" id="UP000265816">
    <property type="component" value="Unassembled WGS sequence"/>
</dbReference>
<evidence type="ECO:0000313" key="2">
    <source>
        <dbReference type="Proteomes" id="UP000265816"/>
    </source>
</evidence>
<protein>
    <recommendedName>
        <fullName evidence="3">DUF3168 domain-containing protein</fullName>
    </recommendedName>
</protein>